<evidence type="ECO:0000313" key="3">
    <source>
        <dbReference type="Proteomes" id="UP000319257"/>
    </source>
</evidence>
<keyword evidence="3" id="KW-1185">Reference proteome</keyword>
<evidence type="ECO:0000313" key="2">
    <source>
        <dbReference type="EMBL" id="TPX15411.1"/>
    </source>
</evidence>
<feature type="coiled-coil region" evidence="1">
    <location>
        <begin position="1"/>
        <end position="35"/>
    </location>
</feature>
<dbReference type="Proteomes" id="UP000319257">
    <property type="component" value="Unassembled WGS sequence"/>
</dbReference>
<name>A0A507BEM6_9PEZI</name>
<protein>
    <submittedName>
        <fullName evidence="2">Uncharacterized protein</fullName>
    </submittedName>
</protein>
<accession>A0A507BEM6</accession>
<dbReference type="RefSeq" id="XP_030997122.1">
    <property type="nucleotide sequence ID" value="XM_031138797.1"/>
</dbReference>
<dbReference type="EMBL" id="SKBQ01000021">
    <property type="protein sequence ID" value="TPX15411.1"/>
    <property type="molecule type" value="Genomic_DNA"/>
</dbReference>
<comment type="caution">
    <text evidence="2">The sequence shown here is derived from an EMBL/GenBank/DDBJ whole genome shotgun (WGS) entry which is preliminary data.</text>
</comment>
<dbReference type="InParanoid" id="A0A507BEM6"/>
<keyword evidence="1" id="KW-0175">Coiled coil</keyword>
<dbReference type="AlphaFoldDB" id="A0A507BEM6"/>
<sequence length="121" mass="13134">MSSLGQVKEAYNNKAEELETEMAKAKAGALALQESVERGVTSTQADTREEWAELGSQNSEMAEIVEALTDELFELSRQLKALGEDREHSFNNILVDSVAIQSLTSAANEAMVKAIEALESS</sequence>
<proteinExistence type="predicted"/>
<organism evidence="2 3">
    <name type="scientific">Thyridium curvatum</name>
    <dbReference type="NCBI Taxonomy" id="1093900"/>
    <lineage>
        <taxon>Eukaryota</taxon>
        <taxon>Fungi</taxon>
        <taxon>Dikarya</taxon>
        <taxon>Ascomycota</taxon>
        <taxon>Pezizomycotina</taxon>
        <taxon>Sordariomycetes</taxon>
        <taxon>Sordariomycetidae</taxon>
        <taxon>Thyridiales</taxon>
        <taxon>Thyridiaceae</taxon>
        <taxon>Thyridium</taxon>
    </lineage>
</organism>
<dbReference type="GeneID" id="41971838"/>
<gene>
    <name evidence="2" type="ORF">E0L32_004391</name>
</gene>
<evidence type="ECO:0000256" key="1">
    <source>
        <dbReference type="SAM" id="Coils"/>
    </source>
</evidence>
<reference evidence="2 3" key="1">
    <citation type="submission" date="2019-06" db="EMBL/GenBank/DDBJ databases">
        <title>Draft genome sequence of the filamentous fungus Phialemoniopsis curvata isolated from diesel fuel.</title>
        <authorList>
            <person name="Varaljay V.A."/>
            <person name="Lyon W.J."/>
            <person name="Crouch A.L."/>
            <person name="Drake C.E."/>
            <person name="Hollomon J.M."/>
            <person name="Nadeau L.J."/>
            <person name="Nunn H.S."/>
            <person name="Stevenson B.S."/>
            <person name="Bojanowski C.L."/>
            <person name="Crookes-Goodson W.J."/>
        </authorList>
    </citation>
    <scope>NUCLEOTIDE SEQUENCE [LARGE SCALE GENOMIC DNA]</scope>
    <source>
        <strain evidence="2 3">D216</strain>
    </source>
</reference>